<proteinExistence type="predicted"/>
<accession>A0A1D3L4T8</accession>
<keyword evidence="1" id="KW-0812">Transmembrane</keyword>
<protein>
    <recommendedName>
        <fullName evidence="4">DUF4013 domain-containing protein</fullName>
    </recommendedName>
</protein>
<evidence type="ECO:0008006" key="4">
    <source>
        <dbReference type="Google" id="ProtNLM"/>
    </source>
</evidence>
<keyword evidence="3" id="KW-1185">Reference proteome</keyword>
<reference evidence="2 3" key="1">
    <citation type="submission" date="2016-08" db="EMBL/GenBank/DDBJ databases">
        <authorList>
            <person name="Seilhamer J.J."/>
        </authorList>
    </citation>
    <scope>NUCLEOTIDE SEQUENCE [LARGE SCALE GENOMIC DNA]</scope>
    <source>
        <strain evidence="2">Buetzberg</strain>
    </source>
</reference>
<feature type="transmembrane region" description="Helical" evidence="1">
    <location>
        <begin position="74"/>
        <end position="98"/>
    </location>
</feature>
<keyword evidence="1" id="KW-1133">Transmembrane helix</keyword>
<gene>
    <name evidence="2" type="ORF">MCBB_2010</name>
</gene>
<dbReference type="InterPro" id="IPR025098">
    <property type="entry name" value="DUF4013"/>
</dbReference>
<name>A0A1D3L4T8_9EURY</name>
<evidence type="ECO:0000313" key="2">
    <source>
        <dbReference type="EMBL" id="SCG86558.1"/>
    </source>
</evidence>
<feature type="transmembrane region" description="Helical" evidence="1">
    <location>
        <begin position="207"/>
        <end position="229"/>
    </location>
</feature>
<feature type="transmembrane region" description="Helical" evidence="1">
    <location>
        <begin position="119"/>
        <end position="146"/>
    </location>
</feature>
<sequence>MDIGNVMTDSLKYPSSNWKKILILGFMTLFSFLIIPLFIAMGYLLRVLKASLAGLEELPEFDEWVDMIVDGIKVLVVGIVYSLPAIVIMIGSIITMWASISSMTAMQSTGMYPSTALGMFTGIGFVGFLVAMLYLLIITPVLYVAIANMAYYEELGAAFKFSEILGLISQIGWVDTIVWYVVVIVIGFVVAFITTILGIIPIIGSIISLLVVYPYYNIFLYRAVAWLYASAFPEE</sequence>
<feature type="transmembrane region" description="Helical" evidence="1">
    <location>
        <begin position="177"/>
        <end position="200"/>
    </location>
</feature>
<dbReference type="EMBL" id="LT607756">
    <property type="protein sequence ID" value="SCG86558.1"/>
    <property type="molecule type" value="Genomic_DNA"/>
</dbReference>
<dbReference type="RefSeq" id="WP_071907610.1">
    <property type="nucleotide sequence ID" value="NZ_LT607756.1"/>
</dbReference>
<dbReference type="GeneID" id="30412846"/>
<organism evidence="2 3">
    <name type="scientific">Methanobacterium congolense</name>
    <dbReference type="NCBI Taxonomy" id="118062"/>
    <lineage>
        <taxon>Archaea</taxon>
        <taxon>Methanobacteriati</taxon>
        <taxon>Methanobacteriota</taxon>
        <taxon>Methanomada group</taxon>
        <taxon>Methanobacteria</taxon>
        <taxon>Methanobacteriales</taxon>
        <taxon>Methanobacteriaceae</taxon>
        <taxon>Methanobacterium</taxon>
    </lineage>
</organism>
<dbReference type="OrthoDB" id="107590at2157"/>
<dbReference type="Pfam" id="PF13197">
    <property type="entry name" value="DUF4013"/>
    <property type="match status" value="1"/>
</dbReference>
<dbReference type="KEGG" id="mcub:MCBB_2010"/>
<evidence type="ECO:0000313" key="3">
    <source>
        <dbReference type="Proteomes" id="UP000094707"/>
    </source>
</evidence>
<dbReference type="AlphaFoldDB" id="A0A1D3L4T8"/>
<keyword evidence="1" id="KW-0472">Membrane</keyword>
<dbReference type="Proteomes" id="UP000094707">
    <property type="component" value="Chromosome I"/>
</dbReference>
<feature type="transmembrane region" description="Helical" evidence="1">
    <location>
        <begin position="21"/>
        <end position="45"/>
    </location>
</feature>
<evidence type="ECO:0000256" key="1">
    <source>
        <dbReference type="SAM" id="Phobius"/>
    </source>
</evidence>